<accession>J3PBF4</accession>
<protein>
    <submittedName>
        <fullName evidence="2 3">Uncharacterized protein</fullName>
    </submittedName>
</protein>
<dbReference type="VEuPathDB" id="FungiDB:GGTG_10827"/>
<dbReference type="AlphaFoldDB" id="J3PBF4"/>
<sequence length="109" mass="12005">MKGGRRDPTMLHMEESTEGKMGVDQALKQGLDRMSATRVEDGLEDGSKQERAGGRNSTLTFFYSGSCVCVEAASHPPAHAYHFVLPAPVRKHASPRDDPRHWGSTLIVR</sequence>
<feature type="compositionally biased region" description="Basic and acidic residues" evidence="1">
    <location>
        <begin position="1"/>
        <end position="18"/>
    </location>
</feature>
<evidence type="ECO:0000313" key="4">
    <source>
        <dbReference type="Proteomes" id="UP000006039"/>
    </source>
</evidence>
<evidence type="ECO:0000256" key="1">
    <source>
        <dbReference type="SAM" id="MobiDB-lite"/>
    </source>
</evidence>
<reference evidence="4" key="1">
    <citation type="submission" date="2010-07" db="EMBL/GenBank/DDBJ databases">
        <title>The genome sequence of Gaeumannomyces graminis var. tritici strain R3-111a-1.</title>
        <authorList>
            <consortium name="The Broad Institute Genome Sequencing Platform"/>
            <person name="Ma L.-J."/>
            <person name="Dead R."/>
            <person name="Young S."/>
            <person name="Zeng Q."/>
            <person name="Koehrsen M."/>
            <person name="Alvarado L."/>
            <person name="Berlin A."/>
            <person name="Chapman S.B."/>
            <person name="Chen Z."/>
            <person name="Freedman E."/>
            <person name="Gellesch M."/>
            <person name="Goldberg J."/>
            <person name="Griggs A."/>
            <person name="Gujja S."/>
            <person name="Heilman E.R."/>
            <person name="Heiman D."/>
            <person name="Hepburn T."/>
            <person name="Howarth C."/>
            <person name="Jen D."/>
            <person name="Larson L."/>
            <person name="Mehta T."/>
            <person name="Neiman D."/>
            <person name="Pearson M."/>
            <person name="Roberts A."/>
            <person name="Saif S."/>
            <person name="Shea T."/>
            <person name="Shenoy N."/>
            <person name="Sisk P."/>
            <person name="Stolte C."/>
            <person name="Sykes S."/>
            <person name="Walk T."/>
            <person name="White J."/>
            <person name="Yandava C."/>
            <person name="Haas B."/>
            <person name="Nusbaum C."/>
            <person name="Birren B."/>
        </authorList>
    </citation>
    <scope>NUCLEOTIDE SEQUENCE [LARGE SCALE GENOMIC DNA]</scope>
    <source>
        <strain evidence="4">R3-111a-1</strain>
    </source>
</reference>
<name>J3PBF4_GAET3</name>
<evidence type="ECO:0000313" key="3">
    <source>
        <dbReference type="EnsemblFungi" id="EJT71571"/>
    </source>
</evidence>
<feature type="region of interest" description="Disordered" evidence="1">
    <location>
        <begin position="1"/>
        <end position="22"/>
    </location>
</feature>
<organism evidence="2">
    <name type="scientific">Gaeumannomyces tritici (strain R3-111a-1)</name>
    <name type="common">Wheat and barley take-all root rot fungus</name>
    <name type="synonym">Gaeumannomyces graminis var. tritici</name>
    <dbReference type="NCBI Taxonomy" id="644352"/>
    <lineage>
        <taxon>Eukaryota</taxon>
        <taxon>Fungi</taxon>
        <taxon>Dikarya</taxon>
        <taxon>Ascomycota</taxon>
        <taxon>Pezizomycotina</taxon>
        <taxon>Sordariomycetes</taxon>
        <taxon>Sordariomycetidae</taxon>
        <taxon>Magnaporthales</taxon>
        <taxon>Magnaporthaceae</taxon>
        <taxon>Gaeumannomyces</taxon>
    </lineage>
</organism>
<reference evidence="2" key="3">
    <citation type="submission" date="2010-09" db="EMBL/GenBank/DDBJ databases">
        <title>Annotation of Gaeumannomyces graminis var. tritici R3-111a-1.</title>
        <authorList>
            <consortium name="The Broad Institute Genome Sequencing Platform"/>
            <person name="Ma L.-J."/>
            <person name="Dead R."/>
            <person name="Young S.K."/>
            <person name="Zeng Q."/>
            <person name="Gargeya S."/>
            <person name="Fitzgerald M."/>
            <person name="Haas B."/>
            <person name="Abouelleil A."/>
            <person name="Alvarado L."/>
            <person name="Arachchi H.M."/>
            <person name="Berlin A."/>
            <person name="Brown A."/>
            <person name="Chapman S.B."/>
            <person name="Chen Z."/>
            <person name="Dunbar C."/>
            <person name="Freedman E."/>
            <person name="Gearin G."/>
            <person name="Gellesch M."/>
            <person name="Goldberg J."/>
            <person name="Griggs A."/>
            <person name="Gujja S."/>
            <person name="Heiman D."/>
            <person name="Howarth C."/>
            <person name="Larson L."/>
            <person name="Lui A."/>
            <person name="MacDonald P.J.P."/>
            <person name="Mehta T."/>
            <person name="Montmayeur A."/>
            <person name="Murphy C."/>
            <person name="Neiman D."/>
            <person name="Pearson M."/>
            <person name="Priest M."/>
            <person name="Roberts A."/>
            <person name="Saif S."/>
            <person name="Shea T."/>
            <person name="Shenoy N."/>
            <person name="Sisk P."/>
            <person name="Stolte C."/>
            <person name="Sykes S."/>
            <person name="Yandava C."/>
            <person name="Wortman J."/>
            <person name="Nusbaum C."/>
            <person name="Birren B."/>
        </authorList>
    </citation>
    <scope>NUCLEOTIDE SEQUENCE</scope>
    <source>
        <strain evidence="2">R3-111a-1</strain>
    </source>
</reference>
<evidence type="ECO:0000313" key="2">
    <source>
        <dbReference type="EMBL" id="EJT71571.1"/>
    </source>
</evidence>
<dbReference type="EnsemblFungi" id="EJT71571">
    <property type="protein sequence ID" value="EJT71571"/>
    <property type="gene ID" value="GGTG_10827"/>
</dbReference>
<dbReference type="RefSeq" id="XP_009226968.1">
    <property type="nucleotide sequence ID" value="XM_009228704.1"/>
</dbReference>
<dbReference type="GeneID" id="20351285"/>
<dbReference type="EMBL" id="GL385400">
    <property type="protein sequence ID" value="EJT71571.1"/>
    <property type="molecule type" value="Genomic_DNA"/>
</dbReference>
<reference evidence="2" key="2">
    <citation type="submission" date="2010-07" db="EMBL/GenBank/DDBJ databases">
        <authorList>
            <consortium name="The Broad Institute Genome Sequencing Platform"/>
            <consortium name="Broad Institute Genome Sequencing Center for Infectious Disease"/>
            <person name="Ma L.-J."/>
            <person name="Dead R."/>
            <person name="Young S."/>
            <person name="Zeng Q."/>
            <person name="Koehrsen M."/>
            <person name="Alvarado L."/>
            <person name="Berlin A."/>
            <person name="Chapman S.B."/>
            <person name="Chen Z."/>
            <person name="Freedman E."/>
            <person name="Gellesch M."/>
            <person name="Goldberg J."/>
            <person name="Griggs A."/>
            <person name="Gujja S."/>
            <person name="Heilman E.R."/>
            <person name="Heiman D."/>
            <person name="Hepburn T."/>
            <person name="Howarth C."/>
            <person name="Jen D."/>
            <person name="Larson L."/>
            <person name="Mehta T."/>
            <person name="Neiman D."/>
            <person name="Pearson M."/>
            <person name="Roberts A."/>
            <person name="Saif S."/>
            <person name="Shea T."/>
            <person name="Shenoy N."/>
            <person name="Sisk P."/>
            <person name="Stolte C."/>
            <person name="Sykes S."/>
            <person name="Walk T."/>
            <person name="White J."/>
            <person name="Yandava C."/>
            <person name="Haas B."/>
            <person name="Nusbaum C."/>
            <person name="Birren B."/>
        </authorList>
    </citation>
    <scope>NUCLEOTIDE SEQUENCE</scope>
    <source>
        <strain evidence="2">R3-111a-1</strain>
    </source>
</reference>
<dbReference type="HOGENOM" id="CLU_2184143_0_0_1"/>
<proteinExistence type="predicted"/>
<reference evidence="3" key="4">
    <citation type="journal article" date="2015" name="G3 (Bethesda)">
        <title>Genome sequences of three phytopathogenic species of the Magnaporthaceae family of fungi.</title>
        <authorList>
            <person name="Okagaki L.H."/>
            <person name="Nunes C.C."/>
            <person name="Sailsbery J."/>
            <person name="Clay B."/>
            <person name="Brown D."/>
            <person name="John T."/>
            <person name="Oh Y."/>
            <person name="Young N."/>
            <person name="Fitzgerald M."/>
            <person name="Haas B.J."/>
            <person name="Zeng Q."/>
            <person name="Young S."/>
            <person name="Adiconis X."/>
            <person name="Fan L."/>
            <person name="Levin J.Z."/>
            <person name="Mitchell T.K."/>
            <person name="Okubara P.A."/>
            <person name="Farman M.L."/>
            <person name="Kohn L.M."/>
            <person name="Birren B."/>
            <person name="Ma L.-J."/>
            <person name="Dean R.A."/>
        </authorList>
    </citation>
    <scope>NUCLEOTIDE SEQUENCE</scope>
    <source>
        <strain evidence="3">R3-111a-1</strain>
    </source>
</reference>
<keyword evidence="4" id="KW-1185">Reference proteome</keyword>
<reference evidence="3" key="5">
    <citation type="submission" date="2018-04" db="UniProtKB">
        <authorList>
            <consortium name="EnsemblFungi"/>
        </authorList>
    </citation>
    <scope>IDENTIFICATION</scope>
    <source>
        <strain evidence="3">R3-111a-1</strain>
    </source>
</reference>
<gene>
    <name evidence="3" type="primary">20351285</name>
    <name evidence="2" type="ORF">GGTG_10827</name>
</gene>
<dbReference type="Proteomes" id="UP000006039">
    <property type="component" value="Unassembled WGS sequence"/>
</dbReference>